<reference evidence="5 6" key="1">
    <citation type="submission" date="2019-12" db="EMBL/GenBank/DDBJ databases">
        <title>Deinococcus sp. HMF7620 Genome sequencing and assembly.</title>
        <authorList>
            <person name="Kang H."/>
            <person name="Kim H."/>
            <person name="Joh K."/>
        </authorList>
    </citation>
    <scope>NUCLEOTIDE SEQUENCE [LARGE SCALE GENOMIC DNA]</scope>
    <source>
        <strain evidence="5 6">HMF7620</strain>
    </source>
</reference>
<comment type="caution">
    <text evidence="5">The sequence shown here is derived from an EMBL/GenBank/DDBJ whole genome shotgun (WGS) entry which is preliminary data.</text>
</comment>
<organism evidence="5 6">
    <name type="scientific">Deinococcus arboris</name>
    <dbReference type="NCBI Taxonomy" id="2682977"/>
    <lineage>
        <taxon>Bacteria</taxon>
        <taxon>Thermotogati</taxon>
        <taxon>Deinococcota</taxon>
        <taxon>Deinococci</taxon>
        <taxon>Deinococcales</taxon>
        <taxon>Deinococcaceae</taxon>
        <taxon>Deinococcus</taxon>
    </lineage>
</organism>
<dbReference type="EMBL" id="WQLB01000024">
    <property type="protein sequence ID" value="MVN88174.1"/>
    <property type="molecule type" value="Genomic_DNA"/>
</dbReference>
<accession>A0A7C9HSY4</accession>
<evidence type="ECO:0000256" key="4">
    <source>
        <dbReference type="SAM" id="Phobius"/>
    </source>
</evidence>
<name>A0A7C9HSY4_9DEIO</name>
<keyword evidence="4" id="KW-0472">Membrane</keyword>
<feature type="transmembrane region" description="Helical" evidence="4">
    <location>
        <begin position="32"/>
        <end position="50"/>
    </location>
</feature>
<dbReference type="RefSeq" id="WP_157460233.1">
    <property type="nucleotide sequence ID" value="NZ_WQLB01000024.1"/>
</dbReference>
<evidence type="ECO:0000313" key="5">
    <source>
        <dbReference type="EMBL" id="MVN88174.1"/>
    </source>
</evidence>
<sequence length="348" mass="36934">MARPFCTAPKRTLPSSAMSPEQRQTGFTLTELLVGMSLLAAVMTIAFSMFQSSNQLVESDTSRIMAAQNAQTALDIMTNDLRQAGENLASIRLPVSGVEFNNANQKLIVRRGIAPMSAGQVGTATDLISQRPQALSVCKAIDNRVQVIGPTPAGDTPSRCLYRGVSGAGTSGDDVQVRPWRVFFASQGNAYQAALLYRPAGNGLLAAFAPVVVQTISGVSNNTDATKRVVELVLAGNVPAGFSSTNGSQIILIDQRRYWVADNQLKLAVAGEKDADAQTVAFDIDSLTLSATVTNSSTAVNALAIDGPWNRVKTIVAALKARNPSQGKANTRTFQSTIYPRNVASESR</sequence>
<keyword evidence="2" id="KW-0998">Cell outer membrane</keyword>
<protein>
    <submittedName>
        <fullName evidence="5">Prepilin-type N-terminal cleavage/methylation domain-containing protein</fullName>
    </submittedName>
</protein>
<keyword evidence="4" id="KW-1133">Transmembrane helix</keyword>
<evidence type="ECO:0000256" key="1">
    <source>
        <dbReference type="ARBA" id="ARBA00004442"/>
    </source>
</evidence>
<keyword evidence="6" id="KW-1185">Reference proteome</keyword>
<evidence type="ECO:0000313" key="6">
    <source>
        <dbReference type="Proteomes" id="UP000483286"/>
    </source>
</evidence>
<evidence type="ECO:0000256" key="3">
    <source>
        <dbReference type="SAM" id="MobiDB-lite"/>
    </source>
</evidence>
<dbReference type="Pfam" id="PF07963">
    <property type="entry name" value="N_methyl"/>
    <property type="match status" value="1"/>
</dbReference>
<gene>
    <name evidence="5" type="ORF">GO986_15600</name>
</gene>
<keyword evidence="4" id="KW-0812">Transmembrane</keyword>
<dbReference type="InterPro" id="IPR012902">
    <property type="entry name" value="N_methyl_site"/>
</dbReference>
<dbReference type="GO" id="GO:0009279">
    <property type="term" value="C:cell outer membrane"/>
    <property type="evidence" value="ECO:0007669"/>
    <property type="project" value="UniProtKB-SubCell"/>
</dbReference>
<evidence type="ECO:0000256" key="2">
    <source>
        <dbReference type="ARBA" id="ARBA00023237"/>
    </source>
</evidence>
<dbReference type="NCBIfam" id="TIGR02532">
    <property type="entry name" value="IV_pilin_GFxxxE"/>
    <property type="match status" value="1"/>
</dbReference>
<proteinExistence type="predicted"/>
<dbReference type="Proteomes" id="UP000483286">
    <property type="component" value="Unassembled WGS sequence"/>
</dbReference>
<feature type="region of interest" description="Disordered" evidence="3">
    <location>
        <begin position="1"/>
        <end position="22"/>
    </location>
</feature>
<comment type="subcellular location">
    <subcellularLocation>
        <location evidence="1">Cell outer membrane</location>
    </subcellularLocation>
</comment>
<feature type="compositionally biased region" description="Polar residues" evidence="3">
    <location>
        <begin position="13"/>
        <end position="22"/>
    </location>
</feature>
<dbReference type="AlphaFoldDB" id="A0A7C9HSY4"/>